<dbReference type="PANTHER" id="PTHR39080:SF1">
    <property type="entry name" value="LARGE RIBOSOMAL SUBUNIT PROTEIN BL28A"/>
    <property type="match status" value="1"/>
</dbReference>
<dbReference type="Proteomes" id="UP000230859">
    <property type="component" value="Unassembled WGS sequence"/>
</dbReference>
<name>A0A2H0LNF4_9BACT</name>
<dbReference type="NCBIfam" id="TIGR00009">
    <property type="entry name" value="L28"/>
    <property type="match status" value="1"/>
</dbReference>
<gene>
    <name evidence="5 6" type="primary">rpmB</name>
    <name evidence="6" type="ORF">COV74_07045</name>
</gene>
<accession>A0A2H0LNF4</accession>
<proteinExistence type="inferred from homology"/>
<evidence type="ECO:0000256" key="2">
    <source>
        <dbReference type="ARBA" id="ARBA00022980"/>
    </source>
</evidence>
<dbReference type="AlphaFoldDB" id="A0A2H0LNF4"/>
<evidence type="ECO:0000256" key="4">
    <source>
        <dbReference type="ARBA" id="ARBA00035174"/>
    </source>
</evidence>
<dbReference type="PANTHER" id="PTHR39080">
    <property type="entry name" value="50S RIBOSOMAL PROTEIN L28"/>
    <property type="match status" value="1"/>
</dbReference>
<dbReference type="Gene3D" id="2.30.170.40">
    <property type="entry name" value="Ribosomal protein L28/L24"/>
    <property type="match status" value="1"/>
</dbReference>
<comment type="similarity">
    <text evidence="1 5">Belongs to the bacterial ribosomal protein bL28 family.</text>
</comment>
<dbReference type="GO" id="GO:1990904">
    <property type="term" value="C:ribonucleoprotein complex"/>
    <property type="evidence" value="ECO:0007669"/>
    <property type="project" value="UniProtKB-KW"/>
</dbReference>
<dbReference type="InterPro" id="IPR037147">
    <property type="entry name" value="Ribosomal_bL28_sf"/>
</dbReference>
<evidence type="ECO:0000256" key="1">
    <source>
        <dbReference type="ARBA" id="ARBA00008760"/>
    </source>
</evidence>
<evidence type="ECO:0000313" key="7">
    <source>
        <dbReference type="Proteomes" id="UP000230859"/>
    </source>
</evidence>
<organism evidence="6 7">
    <name type="scientific">Candidatus Abzuiibacterium crystallinum</name>
    <dbReference type="NCBI Taxonomy" id="1974748"/>
    <lineage>
        <taxon>Bacteria</taxon>
        <taxon>Pseudomonadati</taxon>
        <taxon>Candidatus Omnitrophota</taxon>
        <taxon>Candidatus Abzuiibacterium</taxon>
    </lineage>
</organism>
<dbReference type="InterPro" id="IPR026569">
    <property type="entry name" value="Ribosomal_bL28"/>
</dbReference>
<dbReference type="InterPro" id="IPR050096">
    <property type="entry name" value="Bacterial_rp_bL28"/>
</dbReference>
<comment type="caution">
    <text evidence="6">The sequence shown here is derived from an EMBL/GenBank/DDBJ whole genome shotgun (WGS) entry which is preliminary data.</text>
</comment>
<evidence type="ECO:0000256" key="3">
    <source>
        <dbReference type="ARBA" id="ARBA00023274"/>
    </source>
</evidence>
<protein>
    <recommendedName>
        <fullName evidence="4 5">Large ribosomal subunit protein bL28</fullName>
    </recommendedName>
</protein>
<reference evidence="6 7" key="1">
    <citation type="submission" date="2017-09" db="EMBL/GenBank/DDBJ databases">
        <title>Depth-based differentiation of microbial function through sediment-hosted aquifers and enrichment of novel symbionts in the deep terrestrial subsurface.</title>
        <authorList>
            <person name="Probst A.J."/>
            <person name="Ladd B."/>
            <person name="Jarett J.K."/>
            <person name="Geller-Mcgrath D.E."/>
            <person name="Sieber C.M."/>
            <person name="Emerson J.B."/>
            <person name="Anantharaman K."/>
            <person name="Thomas B.C."/>
            <person name="Malmstrom R."/>
            <person name="Stieglmeier M."/>
            <person name="Klingl A."/>
            <person name="Woyke T."/>
            <person name="Ryan C.M."/>
            <person name="Banfield J.F."/>
        </authorList>
    </citation>
    <scope>NUCLEOTIDE SEQUENCE [LARGE SCALE GENOMIC DNA]</scope>
    <source>
        <strain evidence="6">CG11_big_fil_rev_8_21_14_0_20_45_26</strain>
    </source>
</reference>
<dbReference type="SUPFAM" id="SSF143800">
    <property type="entry name" value="L28p-like"/>
    <property type="match status" value="1"/>
</dbReference>
<dbReference type="GO" id="GO:0003735">
    <property type="term" value="F:structural constituent of ribosome"/>
    <property type="evidence" value="ECO:0007669"/>
    <property type="project" value="InterPro"/>
</dbReference>
<evidence type="ECO:0000256" key="5">
    <source>
        <dbReference type="HAMAP-Rule" id="MF_00373"/>
    </source>
</evidence>
<dbReference type="Gene3D" id="2.20.150.30">
    <property type="match status" value="1"/>
</dbReference>
<sequence>MQICHTCGKKPRLGNSIARRGLAKKKGGVGKKITGITRRRYFPNLQRVKAELPSGQIRRIWVCAACIQTGRVKKASPRLRNQETASV</sequence>
<dbReference type="GO" id="GO:0006412">
    <property type="term" value="P:translation"/>
    <property type="evidence" value="ECO:0007669"/>
    <property type="project" value="UniProtKB-UniRule"/>
</dbReference>
<dbReference type="EMBL" id="PCVY01000058">
    <property type="protein sequence ID" value="PIQ85917.1"/>
    <property type="molecule type" value="Genomic_DNA"/>
</dbReference>
<evidence type="ECO:0000313" key="6">
    <source>
        <dbReference type="EMBL" id="PIQ85917.1"/>
    </source>
</evidence>
<dbReference type="InterPro" id="IPR034704">
    <property type="entry name" value="Ribosomal_bL28/bL31-like_sf"/>
</dbReference>
<dbReference type="Pfam" id="PF00830">
    <property type="entry name" value="Ribosomal_L28"/>
    <property type="match status" value="1"/>
</dbReference>
<keyword evidence="2 5" id="KW-0689">Ribosomal protein</keyword>
<dbReference type="GO" id="GO:0005840">
    <property type="term" value="C:ribosome"/>
    <property type="evidence" value="ECO:0007669"/>
    <property type="project" value="UniProtKB-KW"/>
</dbReference>
<keyword evidence="3 5" id="KW-0687">Ribonucleoprotein</keyword>
<dbReference type="HAMAP" id="MF_00373">
    <property type="entry name" value="Ribosomal_bL28"/>
    <property type="match status" value="1"/>
</dbReference>
<dbReference type="InterPro" id="IPR001383">
    <property type="entry name" value="Ribosomal_bL28_bact-type"/>
</dbReference>